<protein>
    <recommendedName>
        <fullName evidence="4">Gag-pol polyprotein</fullName>
    </recommendedName>
</protein>
<sequence length="243" mass="27250">MSYEVVVFSPSFRWKNLGKQPSRLVDARDRKKSGPLREDEVDQDKIAQFHIRTPSLPFQEALTNPLWKNANRRGRFHGPLNGGVLDPKNPDRAINPGGTLELGRPGQKEEWPTKRRRSRSRQNSPVPHKDTISTISGGAYKPPLEECQQKREVQTVLTGANTTPLGGRTSGPVITFTDRDIRRGRTGCDEPMVISIVAKEYKIERVLVDQGSSANILYWTTTKRLGIQNLTKCEGALYGFVGE</sequence>
<evidence type="ECO:0000313" key="3">
    <source>
        <dbReference type="Proteomes" id="UP000257109"/>
    </source>
</evidence>
<reference evidence="2" key="1">
    <citation type="submission" date="2018-05" db="EMBL/GenBank/DDBJ databases">
        <title>Draft genome of Mucuna pruriens seed.</title>
        <authorList>
            <person name="Nnadi N.E."/>
            <person name="Vos R."/>
            <person name="Hasami M.H."/>
            <person name="Devisetty U.K."/>
            <person name="Aguiy J.C."/>
        </authorList>
    </citation>
    <scope>NUCLEOTIDE SEQUENCE [LARGE SCALE GENOMIC DNA]</scope>
    <source>
        <strain evidence="2">JCA_2017</strain>
    </source>
</reference>
<dbReference type="AlphaFoldDB" id="A0A371EUR6"/>
<proteinExistence type="predicted"/>
<accession>A0A371EUR6</accession>
<feature type="region of interest" description="Disordered" evidence="1">
    <location>
        <begin position="78"/>
        <end position="142"/>
    </location>
</feature>
<keyword evidence="3" id="KW-1185">Reference proteome</keyword>
<dbReference type="EMBL" id="QJKJ01011978">
    <property type="protein sequence ID" value="RDX69751.1"/>
    <property type="molecule type" value="Genomic_DNA"/>
</dbReference>
<name>A0A371EUR6_MUCPR</name>
<evidence type="ECO:0008006" key="4">
    <source>
        <dbReference type="Google" id="ProtNLM"/>
    </source>
</evidence>
<evidence type="ECO:0000313" key="2">
    <source>
        <dbReference type="EMBL" id="RDX69751.1"/>
    </source>
</evidence>
<gene>
    <name evidence="2" type="ORF">CR513_51096</name>
</gene>
<dbReference type="Proteomes" id="UP000257109">
    <property type="component" value="Unassembled WGS sequence"/>
</dbReference>
<comment type="caution">
    <text evidence="2">The sequence shown here is derived from an EMBL/GenBank/DDBJ whole genome shotgun (WGS) entry which is preliminary data.</text>
</comment>
<feature type="non-terminal residue" evidence="2">
    <location>
        <position position="1"/>
    </location>
</feature>
<organism evidence="2 3">
    <name type="scientific">Mucuna pruriens</name>
    <name type="common">Velvet bean</name>
    <name type="synonym">Dolichos pruriens</name>
    <dbReference type="NCBI Taxonomy" id="157652"/>
    <lineage>
        <taxon>Eukaryota</taxon>
        <taxon>Viridiplantae</taxon>
        <taxon>Streptophyta</taxon>
        <taxon>Embryophyta</taxon>
        <taxon>Tracheophyta</taxon>
        <taxon>Spermatophyta</taxon>
        <taxon>Magnoliopsida</taxon>
        <taxon>eudicotyledons</taxon>
        <taxon>Gunneridae</taxon>
        <taxon>Pentapetalae</taxon>
        <taxon>rosids</taxon>
        <taxon>fabids</taxon>
        <taxon>Fabales</taxon>
        <taxon>Fabaceae</taxon>
        <taxon>Papilionoideae</taxon>
        <taxon>50 kb inversion clade</taxon>
        <taxon>NPAAA clade</taxon>
        <taxon>indigoferoid/millettioid clade</taxon>
        <taxon>Phaseoleae</taxon>
        <taxon>Mucuna</taxon>
    </lineage>
</organism>
<evidence type="ECO:0000256" key="1">
    <source>
        <dbReference type="SAM" id="MobiDB-lite"/>
    </source>
</evidence>